<keyword evidence="2 5" id="KW-0479">Metal-binding</keyword>
<proteinExistence type="inferred from homology"/>
<dbReference type="PANTHER" id="PTHR46081">
    <property type="entry name" value="PEPTIDE METHIONINE SULFOXIDE REDUCTASE 2"/>
    <property type="match status" value="1"/>
</dbReference>
<gene>
    <name evidence="6" type="ORF">cyc_01316</name>
</gene>
<evidence type="ECO:0000256" key="2">
    <source>
        <dbReference type="ARBA" id="ARBA00022723"/>
    </source>
</evidence>
<dbReference type="Gene3D" id="2.170.150.20">
    <property type="entry name" value="Peptide methionine sulfoxide reductase"/>
    <property type="match status" value="1"/>
</dbReference>
<comment type="cofactor">
    <cofactor evidence="5">
        <name>Zn(2+)</name>
        <dbReference type="ChEBI" id="CHEBI:29105"/>
    </cofactor>
    <text evidence="5">Binds 1 zinc ion per subunit.</text>
</comment>
<accession>A0A1D3D9A1</accession>
<protein>
    <recommendedName>
        <fullName evidence="5">Peptide-methionine (R)-S-oxide reductase</fullName>
        <ecNumber evidence="5">1.8.4.12</ecNumber>
    </recommendedName>
</protein>
<dbReference type="InterPro" id="IPR002579">
    <property type="entry name" value="Met_Sox_Rdtase_MsrB_dom"/>
</dbReference>
<dbReference type="Proteomes" id="UP000095192">
    <property type="component" value="Unassembled WGS sequence"/>
</dbReference>
<keyword evidence="7" id="KW-1185">Reference proteome</keyword>
<dbReference type="VEuPathDB" id="ToxoDB:LOC34618341"/>
<dbReference type="GO" id="GO:0030091">
    <property type="term" value="P:protein repair"/>
    <property type="evidence" value="ECO:0007669"/>
    <property type="project" value="InterPro"/>
</dbReference>
<dbReference type="PANTHER" id="PTHR46081:SF8">
    <property type="entry name" value="PEPTIDE METHIONINE SULFOXIDE REDUCTASE 2"/>
    <property type="match status" value="1"/>
</dbReference>
<dbReference type="InterPro" id="IPR028427">
    <property type="entry name" value="Met_Sox_Rdtase_MsrB"/>
</dbReference>
<evidence type="ECO:0000313" key="7">
    <source>
        <dbReference type="Proteomes" id="UP000095192"/>
    </source>
</evidence>
<evidence type="ECO:0000256" key="1">
    <source>
        <dbReference type="ARBA" id="ARBA00007174"/>
    </source>
</evidence>
<dbReference type="GO" id="GO:0046872">
    <property type="term" value="F:metal ion binding"/>
    <property type="evidence" value="ECO:0007669"/>
    <property type="project" value="UniProtKB-KW"/>
</dbReference>
<dbReference type="GeneID" id="34618341"/>
<dbReference type="GO" id="GO:0033743">
    <property type="term" value="F:peptide-methionine (R)-S-oxide reductase activity"/>
    <property type="evidence" value="ECO:0007669"/>
    <property type="project" value="UniProtKB-EC"/>
</dbReference>
<dbReference type="EMBL" id="JROU02000207">
    <property type="protein sequence ID" value="OEH80042.1"/>
    <property type="molecule type" value="Genomic_DNA"/>
</dbReference>
<organism evidence="6 7">
    <name type="scientific">Cyclospora cayetanensis</name>
    <dbReference type="NCBI Taxonomy" id="88456"/>
    <lineage>
        <taxon>Eukaryota</taxon>
        <taxon>Sar</taxon>
        <taxon>Alveolata</taxon>
        <taxon>Apicomplexa</taxon>
        <taxon>Conoidasida</taxon>
        <taxon>Coccidia</taxon>
        <taxon>Eucoccidiorida</taxon>
        <taxon>Eimeriorina</taxon>
        <taxon>Eimeriidae</taxon>
        <taxon>Cyclospora</taxon>
    </lineage>
</organism>
<comment type="similarity">
    <text evidence="1 5">Belongs to the MsrB Met sulfoxide reductase family.</text>
</comment>
<dbReference type="InterPro" id="IPR011057">
    <property type="entry name" value="Mss4-like_sf"/>
</dbReference>
<dbReference type="GO" id="GO:0006979">
    <property type="term" value="P:response to oxidative stress"/>
    <property type="evidence" value="ECO:0007669"/>
    <property type="project" value="InterPro"/>
</dbReference>
<keyword evidence="3 5" id="KW-0862">Zinc</keyword>
<keyword evidence="4 5" id="KW-0560">Oxidoreductase</keyword>
<dbReference type="NCBIfam" id="TIGR00357">
    <property type="entry name" value="peptide-methionine (R)-S-oxide reductase MsrB"/>
    <property type="match status" value="1"/>
</dbReference>
<evidence type="ECO:0000256" key="5">
    <source>
        <dbReference type="RuleBase" id="RU365044"/>
    </source>
</evidence>
<comment type="catalytic activity">
    <reaction evidence="5">
        <text>L-methionyl-[protein] + [thioredoxin]-disulfide + H2O = L-methionyl-(R)-S-oxide-[protein] + [thioredoxin]-dithiol</text>
        <dbReference type="Rhea" id="RHEA:24164"/>
        <dbReference type="Rhea" id="RHEA-COMP:10698"/>
        <dbReference type="Rhea" id="RHEA-COMP:10700"/>
        <dbReference type="Rhea" id="RHEA-COMP:12313"/>
        <dbReference type="Rhea" id="RHEA-COMP:12314"/>
        <dbReference type="ChEBI" id="CHEBI:15377"/>
        <dbReference type="ChEBI" id="CHEBI:16044"/>
        <dbReference type="ChEBI" id="CHEBI:29950"/>
        <dbReference type="ChEBI" id="CHEBI:45764"/>
        <dbReference type="ChEBI" id="CHEBI:50058"/>
        <dbReference type="EC" id="1.8.4.12"/>
    </reaction>
</comment>
<dbReference type="PROSITE" id="PS51790">
    <property type="entry name" value="MSRB"/>
    <property type="match status" value="1"/>
</dbReference>
<name>A0A1D3D9A1_9EIME</name>
<dbReference type="SUPFAM" id="SSF51316">
    <property type="entry name" value="Mss4-like"/>
    <property type="match status" value="1"/>
</dbReference>
<evidence type="ECO:0000313" key="6">
    <source>
        <dbReference type="EMBL" id="OEH80042.1"/>
    </source>
</evidence>
<dbReference type="AlphaFoldDB" id="A0A1D3D9A1"/>
<reference evidence="6 7" key="1">
    <citation type="journal article" date="2016" name="BMC Genomics">
        <title>Comparative genomics reveals Cyclospora cayetanensis possesses coccidia-like metabolism and invasion components but unique surface antigens.</title>
        <authorList>
            <person name="Liu S."/>
            <person name="Wang L."/>
            <person name="Zheng H."/>
            <person name="Xu Z."/>
            <person name="Roellig D.M."/>
            <person name="Li N."/>
            <person name="Frace M.A."/>
            <person name="Tang K."/>
            <person name="Arrowood M.J."/>
            <person name="Moss D.M."/>
            <person name="Zhang L."/>
            <person name="Feng Y."/>
            <person name="Xiao L."/>
        </authorList>
    </citation>
    <scope>NUCLEOTIDE SEQUENCE [LARGE SCALE GENOMIC DNA]</scope>
    <source>
        <strain evidence="6 7">CHN_HEN01</strain>
    </source>
</reference>
<evidence type="ECO:0000256" key="4">
    <source>
        <dbReference type="ARBA" id="ARBA00023002"/>
    </source>
</evidence>
<sequence>MAMEAADRSLPKTDEEWRGLLTQEEYRVLRGKGTERAGTGEYNKFYPAVGCFVCRGCATPLFPAKSKFDSGCGWPAFDSAYKGKVTALEDLSMGVKRWEIICNTCGGHLGHVFFGERFTSTNERHCVNSISIKYQKEEPSPLLETELLKAKVKDADAL</sequence>
<comment type="caution">
    <text evidence="6">The sequence shown here is derived from an EMBL/GenBank/DDBJ whole genome shotgun (WGS) entry which is preliminary data.</text>
</comment>
<evidence type="ECO:0000256" key="3">
    <source>
        <dbReference type="ARBA" id="ARBA00022833"/>
    </source>
</evidence>
<dbReference type="VEuPathDB" id="ToxoDB:cyc_01316"/>
<dbReference type="EC" id="1.8.4.12" evidence="5"/>
<dbReference type="Pfam" id="PF01641">
    <property type="entry name" value="SelR"/>
    <property type="match status" value="1"/>
</dbReference>
<dbReference type="OrthoDB" id="44061at2759"/>